<comment type="caution">
    <text evidence="1">The sequence shown here is derived from an EMBL/GenBank/DDBJ whole genome shotgun (WGS) entry which is preliminary data.</text>
</comment>
<dbReference type="EMBL" id="NBNE01000353">
    <property type="protein sequence ID" value="OWZ20168.1"/>
    <property type="molecule type" value="Genomic_DNA"/>
</dbReference>
<name>A0A225WSV7_9STRA</name>
<keyword evidence="2" id="KW-1185">Reference proteome</keyword>
<evidence type="ECO:0000313" key="2">
    <source>
        <dbReference type="Proteomes" id="UP000198211"/>
    </source>
</evidence>
<proteinExistence type="predicted"/>
<protein>
    <submittedName>
        <fullName evidence="1">Avirulence (Avh) protein</fullName>
    </submittedName>
</protein>
<dbReference type="AlphaFoldDB" id="A0A225WSV7"/>
<accession>A0A225WSV7</accession>
<dbReference type="OrthoDB" id="106052at2759"/>
<reference evidence="2" key="1">
    <citation type="submission" date="2017-03" db="EMBL/GenBank/DDBJ databases">
        <title>Phytopthora megakarya and P. palmivora, two closely related causual agents of cacao black pod achieved similar genome size and gene model numbers by different mechanisms.</title>
        <authorList>
            <person name="Ali S."/>
            <person name="Shao J."/>
            <person name="Larry D.J."/>
            <person name="Kronmiller B."/>
            <person name="Shen D."/>
            <person name="Strem M.D."/>
            <person name="Melnick R.L."/>
            <person name="Guiltinan M.J."/>
            <person name="Tyler B.M."/>
            <person name="Meinhardt L.W."/>
            <person name="Bailey B.A."/>
        </authorList>
    </citation>
    <scope>NUCLEOTIDE SEQUENCE [LARGE SCALE GENOMIC DNA]</scope>
    <source>
        <strain evidence="2">zdho120</strain>
    </source>
</reference>
<sequence>MWLDSGKSTNDVFKLLKLDQDVINYSFRDKIVLSTWVSYLDLFITKHPDNTVALFLAVEAHLKDRPLNEFLNMIKKFSSMESFATTIQKNKIPSYLVRNESPRNVFTLLSLADEGDDILGTLFKMWMKYVKDFNKRNPRKRRSSSIASKHARFELQGTLSICGNHSKYRPCRSRLTGHGLWIPNTG</sequence>
<dbReference type="Proteomes" id="UP000198211">
    <property type="component" value="Unassembled WGS sequence"/>
</dbReference>
<organism evidence="1 2">
    <name type="scientific">Phytophthora megakarya</name>
    <dbReference type="NCBI Taxonomy" id="4795"/>
    <lineage>
        <taxon>Eukaryota</taxon>
        <taxon>Sar</taxon>
        <taxon>Stramenopiles</taxon>
        <taxon>Oomycota</taxon>
        <taxon>Peronosporomycetes</taxon>
        <taxon>Peronosporales</taxon>
        <taxon>Peronosporaceae</taxon>
        <taxon>Phytophthora</taxon>
    </lineage>
</organism>
<evidence type="ECO:0000313" key="1">
    <source>
        <dbReference type="EMBL" id="OWZ20168.1"/>
    </source>
</evidence>
<gene>
    <name evidence="1" type="ORF">PHMEG_0005452</name>
</gene>